<evidence type="ECO:0000256" key="1">
    <source>
        <dbReference type="SAM" id="MobiDB-lite"/>
    </source>
</evidence>
<evidence type="ECO:0000313" key="4">
    <source>
        <dbReference type="Proteomes" id="UP000829817"/>
    </source>
</evidence>
<feature type="compositionally biased region" description="Low complexity" evidence="1">
    <location>
        <begin position="31"/>
        <end position="48"/>
    </location>
</feature>
<keyword evidence="4" id="KW-1185">Reference proteome</keyword>
<keyword evidence="2" id="KW-0732">Signal</keyword>
<feature type="chain" id="PRO_5047036464" evidence="2">
    <location>
        <begin position="22"/>
        <end position="206"/>
    </location>
</feature>
<feature type="region of interest" description="Disordered" evidence="1">
    <location>
        <begin position="23"/>
        <end position="65"/>
    </location>
</feature>
<evidence type="ECO:0000313" key="3">
    <source>
        <dbReference type="EMBL" id="UOO82854.1"/>
    </source>
</evidence>
<dbReference type="EMBL" id="CP091508">
    <property type="protein sequence ID" value="UOO82854.1"/>
    <property type="molecule type" value="Genomic_DNA"/>
</dbReference>
<gene>
    <name evidence="3" type="ORF">LVJ83_05175</name>
</gene>
<sequence>MHLKKLTVVALSACFGLSACQKEEAPPAAPPASEAPAPARAESAPQQPVESMPPATATAPGSGSNLIREPVAAQEQPLQAIQTKMGPKESVIHLTSAKVTGQILTVEFVAVPKKRGDGRYEWLNLTLPLKNVSYIDDATAKKVSLLQDDGEAYMASPLNGTGKSIRLDGHSPITATLKFPAPPETSPTISVNFSDIGSFDGVPVSR</sequence>
<reference evidence="3 4" key="1">
    <citation type="journal article" date="2022" name="Res Sq">
        <title>Evolution of multicellular longitudinally dividing oral cavity symbionts (Neisseriaceae).</title>
        <authorList>
            <person name="Nyongesa S."/>
            <person name="Weber P."/>
            <person name="Bernet E."/>
            <person name="Pullido F."/>
            <person name="Nieckarz M."/>
            <person name="Delaby M."/>
            <person name="Nieves C."/>
            <person name="Viehboeck T."/>
            <person name="Krause N."/>
            <person name="Rivera-Millot A."/>
            <person name="Nakamura A."/>
            <person name="Vischer N."/>
            <person name="VanNieuwenhze M."/>
            <person name="Brun Y."/>
            <person name="Cava F."/>
            <person name="Bulgheresi S."/>
            <person name="Veyrier F."/>
        </authorList>
    </citation>
    <scope>NUCLEOTIDE SEQUENCE [LARGE SCALE GENOMIC DNA]</scope>
    <source>
        <strain evidence="3 4">CCUG 63373m</strain>
    </source>
</reference>
<dbReference type="PROSITE" id="PS51257">
    <property type="entry name" value="PROKAR_LIPOPROTEIN"/>
    <property type="match status" value="1"/>
</dbReference>
<feature type="signal peptide" evidence="2">
    <location>
        <begin position="1"/>
        <end position="21"/>
    </location>
</feature>
<organism evidence="3 4">
    <name type="scientific">Uruburuella testudinis</name>
    <dbReference type="NCBI Taxonomy" id="1282863"/>
    <lineage>
        <taxon>Bacteria</taxon>
        <taxon>Pseudomonadati</taxon>
        <taxon>Pseudomonadota</taxon>
        <taxon>Betaproteobacteria</taxon>
        <taxon>Neisseriales</taxon>
        <taxon>Neisseriaceae</taxon>
        <taxon>Uruburuella</taxon>
    </lineage>
</organism>
<dbReference type="Proteomes" id="UP000829817">
    <property type="component" value="Chromosome"/>
</dbReference>
<accession>A0ABY4DXQ6</accession>
<proteinExistence type="predicted"/>
<protein>
    <submittedName>
        <fullName evidence="3">Phosphoribosylglycinamide synthetase</fullName>
    </submittedName>
</protein>
<name>A0ABY4DXQ6_9NEIS</name>
<evidence type="ECO:0000256" key="2">
    <source>
        <dbReference type="SAM" id="SignalP"/>
    </source>
</evidence>
<dbReference type="RefSeq" id="WP_244786964.1">
    <property type="nucleotide sequence ID" value="NZ_CP091508.1"/>
</dbReference>